<keyword evidence="1" id="KW-0812">Transmembrane</keyword>
<gene>
    <name evidence="2" type="ORF">I0C86_42155</name>
</gene>
<name>A0ABS0HBF1_9ACTN</name>
<keyword evidence="3" id="KW-1185">Reference proteome</keyword>
<proteinExistence type="predicted"/>
<feature type="transmembrane region" description="Helical" evidence="1">
    <location>
        <begin position="69"/>
        <end position="94"/>
    </location>
</feature>
<reference evidence="2 3" key="1">
    <citation type="submission" date="2020-11" db="EMBL/GenBank/DDBJ databases">
        <title>A novel isolate from a Black sea contaminated sediment with potential to produce alkanes: Plantactinospora alkalitolerans sp. nov.</title>
        <authorList>
            <person name="Carro L."/>
            <person name="Veyisoglu A."/>
            <person name="Guven K."/>
            <person name="Schumann P."/>
            <person name="Klenk H.-P."/>
            <person name="Sahin N."/>
        </authorList>
    </citation>
    <scope>NUCLEOTIDE SEQUENCE [LARGE SCALE GENOMIC DNA]</scope>
    <source>
        <strain evidence="2 3">S1510</strain>
    </source>
</reference>
<comment type="caution">
    <text evidence="2">The sequence shown here is derived from an EMBL/GenBank/DDBJ whole genome shotgun (WGS) entry which is preliminary data.</text>
</comment>
<dbReference type="Proteomes" id="UP000638560">
    <property type="component" value="Unassembled WGS sequence"/>
</dbReference>
<accession>A0ABS0HBF1</accession>
<evidence type="ECO:0000313" key="2">
    <source>
        <dbReference type="EMBL" id="MBF9135459.1"/>
    </source>
</evidence>
<dbReference type="RefSeq" id="WP_196206916.1">
    <property type="nucleotide sequence ID" value="NZ_JADPUN010000428.1"/>
</dbReference>
<sequence length="335" mass="36463">MIWLTWRQFRIQAWTALATLTALAVALVITGPEVTRLYHSSGFAGCRTDCAALSSGFLNQVINGTTGPLYWLGIAVMFVTPALIGVFWGAPLVARELEAGTHRLVWSQSVPRSRWLVAKLLGGSLVSMATVGLFSLAVTWWADPIDSAYLNRMFPEIFAARGIVPIGYAAFAFVVGVTVGMVLRRTVPAMAVTLVVVAAVQLVMPFLVRGQLIQPVEVTAPFQTTAVKSLHIKDGGGITVTGRVSQPGAWVVSNRTVTPSGVTFTGPVDAEACGRTSFSQPKCMAWLDTLNLRQEASYQPANRFWALQWYEATVLLTLALALAGFSFWWIRRRLT</sequence>
<protein>
    <submittedName>
        <fullName evidence="2">ABC transporter permease subunit</fullName>
    </submittedName>
</protein>
<feature type="transmembrane region" description="Helical" evidence="1">
    <location>
        <begin position="162"/>
        <end position="183"/>
    </location>
</feature>
<evidence type="ECO:0000313" key="3">
    <source>
        <dbReference type="Proteomes" id="UP000638560"/>
    </source>
</evidence>
<evidence type="ECO:0000256" key="1">
    <source>
        <dbReference type="SAM" id="Phobius"/>
    </source>
</evidence>
<feature type="transmembrane region" description="Helical" evidence="1">
    <location>
        <begin position="309"/>
        <end position="330"/>
    </location>
</feature>
<keyword evidence="1" id="KW-0472">Membrane</keyword>
<feature type="transmembrane region" description="Helical" evidence="1">
    <location>
        <begin position="190"/>
        <end position="208"/>
    </location>
</feature>
<keyword evidence="1" id="KW-1133">Transmembrane helix</keyword>
<dbReference type="Pfam" id="PF12679">
    <property type="entry name" value="ABC2_membrane_2"/>
    <property type="match status" value="1"/>
</dbReference>
<feature type="transmembrane region" description="Helical" evidence="1">
    <location>
        <begin position="115"/>
        <end position="142"/>
    </location>
</feature>
<organism evidence="2 3">
    <name type="scientific">Plantactinospora alkalitolerans</name>
    <dbReference type="NCBI Taxonomy" id="2789879"/>
    <lineage>
        <taxon>Bacteria</taxon>
        <taxon>Bacillati</taxon>
        <taxon>Actinomycetota</taxon>
        <taxon>Actinomycetes</taxon>
        <taxon>Micromonosporales</taxon>
        <taxon>Micromonosporaceae</taxon>
        <taxon>Plantactinospora</taxon>
    </lineage>
</organism>
<dbReference type="EMBL" id="JADPUN010000428">
    <property type="protein sequence ID" value="MBF9135459.1"/>
    <property type="molecule type" value="Genomic_DNA"/>
</dbReference>